<dbReference type="OrthoDB" id="2125469at2759"/>
<name>A0A4T0WYS6_9ASCO</name>
<evidence type="ECO:0000259" key="9">
    <source>
        <dbReference type="PROSITE" id="PS51677"/>
    </source>
</evidence>
<evidence type="ECO:0000256" key="7">
    <source>
        <dbReference type="ARBA" id="ARBA00048494"/>
    </source>
</evidence>
<dbReference type="Gene3D" id="3.20.20.370">
    <property type="entry name" value="Glycoside hydrolase/deacetylase"/>
    <property type="match status" value="1"/>
</dbReference>
<evidence type="ECO:0000256" key="8">
    <source>
        <dbReference type="SAM" id="SignalP"/>
    </source>
</evidence>
<keyword evidence="5" id="KW-0170">Cobalt</keyword>
<dbReference type="EC" id="3.5.1.41" evidence="6"/>
<keyword evidence="8" id="KW-0732">Signal</keyword>
<feature type="chain" id="PRO_5020341111" description="chitin deacetylase" evidence="8">
    <location>
        <begin position="16"/>
        <end position="317"/>
    </location>
</feature>
<sequence length="317" mass="36397">MNLLIITLLVKTVLSLVIPFEDSPKVQSQSQIINNNEINHLTIDNPENYVDAQKVRQPFPKWLEAFTKLNKWPQKEPPYIPLDFIDFSKIPNIPLRQPGTCPLNRDQCSFDCFKCVSYDDVYTCPKLSQTFDDGPSKFTSNLLKNLNSKATFFTLGLNVVKNPEIYREIQKNGHLIGSHTWSHKFLPSLTNEEIIAQFEWSIWAMNATGNHLPKWYRPPYGGIDDRVRTIARMFGMQAVLWDNDSFDWQMETKPKQRSKSQIIADIEIMKSKGKGLLLEHDVFKSTTDLGIEINKLIGPDQLTVAQCVGGLNYVKEF</sequence>
<dbReference type="Proteomes" id="UP000307173">
    <property type="component" value="Unassembled WGS sequence"/>
</dbReference>
<evidence type="ECO:0000313" key="10">
    <source>
        <dbReference type="EMBL" id="TID21211.1"/>
    </source>
</evidence>
<protein>
    <recommendedName>
        <fullName evidence="6">chitin deacetylase</fullName>
        <ecNumber evidence="6">3.5.1.41</ecNumber>
    </recommendedName>
</protein>
<dbReference type="InterPro" id="IPR011330">
    <property type="entry name" value="Glyco_hydro/deAcase_b/a-brl"/>
</dbReference>
<dbReference type="PROSITE" id="PS51677">
    <property type="entry name" value="NODB"/>
    <property type="match status" value="1"/>
</dbReference>
<evidence type="ECO:0000256" key="1">
    <source>
        <dbReference type="ARBA" id="ARBA00001941"/>
    </source>
</evidence>
<keyword evidence="4" id="KW-0119">Carbohydrate metabolism</keyword>
<dbReference type="Pfam" id="PF01522">
    <property type="entry name" value="Polysacc_deac_1"/>
    <property type="match status" value="1"/>
</dbReference>
<evidence type="ECO:0000313" key="11">
    <source>
        <dbReference type="Proteomes" id="UP000307173"/>
    </source>
</evidence>
<evidence type="ECO:0000256" key="2">
    <source>
        <dbReference type="ARBA" id="ARBA00022723"/>
    </source>
</evidence>
<dbReference type="GO" id="GO:0005975">
    <property type="term" value="P:carbohydrate metabolic process"/>
    <property type="evidence" value="ECO:0007669"/>
    <property type="project" value="InterPro"/>
</dbReference>
<proteinExistence type="predicted"/>
<evidence type="ECO:0000256" key="5">
    <source>
        <dbReference type="ARBA" id="ARBA00023285"/>
    </source>
</evidence>
<dbReference type="PANTHER" id="PTHR10587">
    <property type="entry name" value="GLYCOSYL TRANSFERASE-RELATED"/>
    <property type="match status" value="1"/>
</dbReference>
<dbReference type="InterPro" id="IPR002509">
    <property type="entry name" value="NODB_dom"/>
</dbReference>
<keyword evidence="3" id="KW-0378">Hydrolase</keyword>
<dbReference type="GO" id="GO:0005628">
    <property type="term" value="C:prospore membrane"/>
    <property type="evidence" value="ECO:0007669"/>
    <property type="project" value="TreeGrafter"/>
</dbReference>
<dbReference type="GO" id="GO:0006032">
    <property type="term" value="P:chitin catabolic process"/>
    <property type="evidence" value="ECO:0007669"/>
    <property type="project" value="UniProtKB-KW"/>
</dbReference>
<comment type="cofactor">
    <cofactor evidence="1">
        <name>Co(2+)</name>
        <dbReference type="ChEBI" id="CHEBI:48828"/>
    </cofactor>
</comment>
<evidence type="ECO:0000256" key="4">
    <source>
        <dbReference type="ARBA" id="ARBA00023024"/>
    </source>
</evidence>
<keyword evidence="11" id="KW-1185">Reference proteome</keyword>
<feature type="signal peptide" evidence="8">
    <location>
        <begin position="1"/>
        <end position="15"/>
    </location>
</feature>
<evidence type="ECO:0000256" key="3">
    <source>
        <dbReference type="ARBA" id="ARBA00022801"/>
    </source>
</evidence>
<organism evidence="10 11">
    <name type="scientific">Pichia inconspicua</name>
    <dbReference type="NCBI Taxonomy" id="52247"/>
    <lineage>
        <taxon>Eukaryota</taxon>
        <taxon>Fungi</taxon>
        <taxon>Dikarya</taxon>
        <taxon>Ascomycota</taxon>
        <taxon>Saccharomycotina</taxon>
        <taxon>Pichiomycetes</taxon>
        <taxon>Pichiales</taxon>
        <taxon>Pichiaceae</taxon>
        <taxon>Pichia</taxon>
    </lineage>
</organism>
<accession>A0A4T0WYS6</accession>
<keyword evidence="4" id="KW-0624">Polysaccharide degradation</keyword>
<feature type="domain" description="NodB homology" evidence="9">
    <location>
        <begin position="125"/>
        <end position="314"/>
    </location>
</feature>
<reference evidence="10 11" key="1">
    <citation type="journal article" date="2019" name="Front. Genet.">
        <title>Whole-Genome Sequencing of the Opportunistic Yeast Pathogen Candida inconspicua Uncovers Its Hybrid Origin.</title>
        <authorList>
            <person name="Mixao V."/>
            <person name="Hansen A.P."/>
            <person name="Saus E."/>
            <person name="Boekhout T."/>
            <person name="Lass-Florl C."/>
            <person name="Gabaldon T."/>
        </authorList>
    </citation>
    <scope>NUCLEOTIDE SEQUENCE [LARGE SCALE GENOMIC DNA]</scope>
    <source>
        <strain evidence="10 11">CBS 180</strain>
    </source>
</reference>
<dbReference type="SUPFAM" id="SSF88713">
    <property type="entry name" value="Glycoside hydrolase/deacetylase"/>
    <property type="match status" value="1"/>
</dbReference>
<dbReference type="GO" id="GO:0030476">
    <property type="term" value="P:ascospore wall assembly"/>
    <property type="evidence" value="ECO:0007669"/>
    <property type="project" value="TreeGrafter"/>
</dbReference>
<dbReference type="InterPro" id="IPR050248">
    <property type="entry name" value="Polysacc_deacetylase_ArnD"/>
</dbReference>
<dbReference type="AlphaFoldDB" id="A0A4T0WYS6"/>
<dbReference type="PANTHER" id="PTHR10587:SF133">
    <property type="entry name" value="CHITIN DEACETYLASE 1-RELATED"/>
    <property type="match status" value="1"/>
</dbReference>
<evidence type="ECO:0000256" key="6">
    <source>
        <dbReference type="ARBA" id="ARBA00024056"/>
    </source>
</evidence>
<keyword evidence="2" id="KW-0479">Metal-binding</keyword>
<keyword evidence="4" id="KW-0146">Chitin degradation</keyword>
<dbReference type="EMBL" id="SELW01000553">
    <property type="protein sequence ID" value="TID21211.1"/>
    <property type="molecule type" value="Genomic_DNA"/>
</dbReference>
<comment type="catalytic activity">
    <reaction evidence="7">
        <text>[(1-&gt;4)-N-acetyl-beta-D-glucosaminyl](n) + n H2O = chitosan + n acetate</text>
        <dbReference type="Rhea" id="RHEA:10464"/>
        <dbReference type="Rhea" id="RHEA-COMP:9593"/>
        <dbReference type="Rhea" id="RHEA-COMP:9597"/>
        <dbReference type="ChEBI" id="CHEBI:15377"/>
        <dbReference type="ChEBI" id="CHEBI:17029"/>
        <dbReference type="ChEBI" id="CHEBI:30089"/>
        <dbReference type="ChEBI" id="CHEBI:57704"/>
        <dbReference type="EC" id="3.5.1.41"/>
    </reaction>
    <physiologicalReaction direction="left-to-right" evidence="7">
        <dbReference type="Rhea" id="RHEA:10465"/>
    </physiologicalReaction>
</comment>
<comment type="caution">
    <text evidence="10">The sequence shown here is derived from an EMBL/GenBank/DDBJ whole genome shotgun (WGS) entry which is preliminary data.</text>
</comment>
<dbReference type="STRING" id="52247.A0A4T0WYS6"/>
<dbReference type="GO" id="GO:0046872">
    <property type="term" value="F:metal ion binding"/>
    <property type="evidence" value="ECO:0007669"/>
    <property type="project" value="UniProtKB-KW"/>
</dbReference>
<dbReference type="GO" id="GO:0004099">
    <property type="term" value="F:chitin deacetylase activity"/>
    <property type="evidence" value="ECO:0007669"/>
    <property type="project" value="UniProtKB-EC"/>
</dbReference>
<gene>
    <name evidence="10" type="ORF">CANINC_003491</name>
</gene>